<keyword evidence="1" id="KW-0472">Membrane</keyword>
<dbReference type="Proteomes" id="UP000067434">
    <property type="component" value="Chromosome"/>
</dbReference>
<evidence type="ECO:0000313" key="3">
    <source>
        <dbReference type="Proteomes" id="UP000067434"/>
    </source>
</evidence>
<proteinExistence type="predicted"/>
<dbReference type="AlphaFoldDB" id="A0A0F7FHX0"/>
<accession>A0A0F7FHX0</accession>
<dbReference type="OrthoDB" id="384330at2157"/>
<dbReference type="STRING" id="1550241.MA03_06350"/>
<dbReference type="PATRIC" id="fig|1550241.5.peg.1319"/>
<organism evidence="2 3">
    <name type="scientific">Infirmifilum uzonense</name>
    <dbReference type="NCBI Taxonomy" id="1550241"/>
    <lineage>
        <taxon>Archaea</taxon>
        <taxon>Thermoproteota</taxon>
        <taxon>Thermoprotei</taxon>
        <taxon>Thermofilales</taxon>
        <taxon>Thermofilaceae</taxon>
        <taxon>Infirmifilum</taxon>
    </lineage>
</organism>
<evidence type="ECO:0000313" key="2">
    <source>
        <dbReference type="EMBL" id="AKG38945.1"/>
    </source>
</evidence>
<dbReference type="HOGENOM" id="CLU_2067938_0_0_2"/>
<protein>
    <submittedName>
        <fullName evidence="2">Uncharacterized protein</fullName>
    </submittedName>
</protein>
<dbReference type="EMBL" id="CP009961">
    <property type="protein sequence ID" value="AKG38945.1"/>
    <property type="molecule type" value="Genomic_DNA"/>
</dbReference>
<reference evidence="2 3" key="1">
    <citation type="journal article" date="2015" name="Stand. Genomic Sci.">
        <title>Complete genome sequence of and proposal of Thermofilum uzonense sp. nov. a novel hyperthermophilic crenarchaeon and emended description of the genus Thermofilum.</title>
        <authorList>
            <person name="Toshchakov S.V."/>
            <person name="Korzhenkov A.A."/>
            <person name="Samarov N.I."/>
            <person name="Mazunin I.O."/>
            <person name="Mozhey O.I."/>
            <person name="Shmyr I.S."/>
            <person name="Derbikova K.S."/>
            <person name="Taranov E.A."/>
            <person name="Dominova I.N."/>
            <person name="Bonch-Osmolovskaya E.A."/>
            <person name="Patrushev M.V."/>
            <person name="Podosokorskaya O.A."/>
            <person name="Kublanov I.V."/>
        </authorList>
    </citation>
    <scope>NUCLEOTIDE SEQUENCE [LARGE SCALE GENOMIC DNA]</scope>
    <source>
        <strain evidence="2 3">1807-2</strain>
    </source>
</reference>
<keyword evidence="1" id="KW-0812">Transmembrane</keyword>
<evidence type="ECO:0000256" key="1">
    <source>
        <dbReference type="SAM" id="Phobius"/>
    </source>
</evidence>
<dbReference type="KEGG" id="thf:MA03_06350"/>
<keyword evidence="1" id="KW-1133">Transmembrane helix</keyword>
<gene>
    <name evidence="2" type="ORF">MA03_06350</name>
</gene>
<sequence>MDDAIVILLDVIVSTLVFTYWLAVFNSPVHEDAALIRDLCYLANSPEGTSLRSEYNLDLYIENGLIVTRVPVSSMCFERLNETAILAPVVVERAMRIGGKIQLLLLKKNGKILVRTP</sequence>
<keyword evidence="3" id="KW-1185">Reference proteome</keyword>
<dbReference type="RefSeq" id="WP_052884458.1">
    <property type="nucleotide sequence ID" value="NZ_CP009961.1"/>
</dbReference>
<name>A0A0F7FHX0_9CREN</name>
<feature type="transmembrane region" description="Helical" evidence="1">
    <location>
        <begin position="6"/>
        <end position="25"/>
    </location>
</feature>
<dbReference type="GeneID" id="25401835"/>